<evidence type="ECO:0000313" key="3">
    <source>
        <dbReference type="WBParaSite" id="Hba_09911"/>
    </source>
</evidence>
<name>A0A1I7WXQ6_HETBA</name>
<proteinExistence type="predicted"/>
<keyword evidence="1" id="KW-0472">Membrane</keyword>
<keyword evidence="1" id="KW-0812">Transmembrane</keyword>
<keyword evidence="2" id="KW-1185">Reference proteome</keyword>
<protein>
    <submittedName>
        <fullName evidence="3">Transmembrane protein</fullName>
    </submittedName>
</protein>
<evidence type="ECO:0000256" key="1">
    <source>
        <dbReference type="SAM" id="Phobius"/>
    </source>
</evidence>
<accession>A0A1I7WXQ6</accession>
<dbReference type="WBParaSite" id="Hba_09911">
    <property type="protein sequence ID" value="Hba_09911"/>
    <property type="gene ID" value="Hba_09911"/>
</dbReference>
<organism evidence="2 3">
    <name type="scientific">Heterorhabditis bacteriophora</name>
    <name type="common">Entomopathogenic nematode worm</name>
    <dbReference type="NCBI Taxonomy" id="37862"/>
    <lineage>
        <taxon>Eukaryota</taxon>
        <taxon>Metazoa</taxon>
        <taxon>Ecdysozoa</taxon>
        <taxon>Nematoda</taxon>
        <taxon>Chromadorea</taxon>
        <taxon>Rhabditida</taxon>
        <taxon>Rhabditina</taxon>
        <taxon>Rhabditomorpha</taxon>
        <taxon>Strongyloidea</taxon>
        <taxon>Heterorhabditidae</taxon>
        <taxon>Heterorhabditis</taxon>
    </lineage>
</organism>
<feature type="transmembrane region" description="Helical" evidence="1">
    <location>
        <begin position="78"/>
        <end position="95"/>
    </location>
</feature>
<dbReference type="Proteomes" id="UP000095283">
    <property type="component" value="Unplaced"/>
</dbReference>
<keyword evidence="1" id="KW-1133">Transmembrane helix</keyword>
<evidence type="ECO:0000313" key="2">
    <source>
        <dbReference type="Proteomes" id="UP000095283"/>
    </source>
</evidence>
<dbReference type="AlphaFoldDB" id="A0A1I7WXQ6"/>
<reference evidence="3" key="1">
    <citation type="submission" date="2016-11" db="UniProtKB">
        <authorList>
            <consortium name="WormBaseParasite"/>
        </authorList>
    </citation>
    <scope>IDENTIFICATION</scope>
</reference>
<feature type="transmembrane region" description="Helical" evidence="1">
    <location>
        <begin position="26"/>
        <end position="43"/>
    </location>
</feature>
<sequence length="104" mass="12666">MLEYKEKWIKWYKSEKSKMQCRFDPLYYNIFVFLFLTGIYQSFQKEVTNSDHGLLSYFIRVPTELLLDEDEADPEIEVLSQFFVFIGIIYFFKCYHEFLQILGV</sequence>